<dbReference type="InterPro" id="IPR012437">
    <property type="entry name" value="DUF1638"/>
</dbReference>
<feature type="domain" description="DUF1638" evidence="1">
    <location>
        <begin position="44"/>
        <end position="201"/>
    </location>
</feature>
<dbReference type="Pfam" id="PF07796">
    <property type="entry name" value="DUF1638"/>
    <property type="match status" value="1"/>
</dbReference>
<protein>
    <submittedName>
        <fullName evidence="2">DUF1638 domain-containing protein</fullName>
    </submittedName>
</protein>
<evidence type="ECO:0000313" key="3">
    <source>
        <dbReference type="Proteomes" id="UP000761264"/>
    </source>
</evidence>
<evidence type="ECO:0000259" key="1">
    <source>
        <dbReference type="Pfam" id="PF07796"/>
    </source>
</evidence>
<dbReference type="EMBL" id="JAAQPH010000006">
    <property type="protein sequence ID" value="NIA68935.1"/>
    <property type="molecule type" value="Genomic_DNA"/>
</dbReference>
<name>A0A967C4Y2_9PROT</name>
<organism evidence="2 3">
    <name type="scientific">Pelagibius litoralis</name>
    <dbReference type="NCBI Taxonomy" id="374515"/>
    <lineage>
        <taxon>Bacteria</taxon>
        <taxon>Pseudomonadati</taxon>
        <taxon>Pseudomonadota</taxon>
        <taxon>Alphaproteobacteria</taxon>
        <taxon>Rhodospirillales</taxon>
        <taxon>Rhodovibrionaceae</taxon>
        <taxon>Pelagibius</taxon>
    </lineage>
</organism>
<reference evidence="2" key="1">
    <citation type="submission" date="2020-03" db="EMBL/GenBank/DDBJ databases">
        <title>Genome of Pelagibius litoralis DSM 21314T.</title>
        <authorList>
            <person name="Wang G."/>
        </authorList>
    </citation>
    <scope>NUCLEOTIDE SEQUENCE</scope>
    <source>
        <strain evidence="2">DSM 21314</strain>
    </source>
</reference>
<dbReference type="AlphaFoldDB" id="A0A967C4Y2"/>
<gene>
    <name evidence="2" type="ORF">HBA54_10055</name>
</gene>
<proteinExistence type="predicted"/>
<dbReference type="Proteomes" id="UP000761264">
    <property type="component" value="Unassembled WGS sequence"/>
</dbReference>
<evidence type="ECO:0000313" key="2">
    <source>
        <dbReference type="EMBL" id="NIA68935.1"/>
    </source>
</evidence>
<accession>A0A967C4Y2</accession>
<comment type="caution">
    <text evidence="2">The sequence shown here is derived from an EMBL/GenBank/DDBJ whole genome shotgun (WGS) entry which is preliminary data.</text>
</comment>
<sequence>MPAPALQAVAHCPERTLIIACGALARELVELVRVNAWRHLTISCLPAAWHNTPEKIPTAVQERIQTAKERYDRIFVLYGDCGTGGELDRVLRAEGVERIDGPHCYSFFAGSQVFDALAEAEIGTFYLTDYLARHFDRLIVQGLGLDRHPELRDLYFGNYKKVIYLAQTEDPDLQARAAQAAARLDLAYEYRFTGYGEMAQFLEQKVDVPKEPASWLS</sequence>
<keyword evidence="3" id="KW-1185">Reference proteome</keyword>
<dbReference type="RefSeq" id="WP_167224022.1">
    <property type="nucleotide sequence ID" value="NZ_JAAQPH010000006.1"/>
</dbReference>